<organism evidence="2 3">
    <name type="scientific">Bowmanella denitrificans</name>
    <dbReference type="NCBI Taxonomy" id="366582"/>
    <lineage>
        <taxon>Bacteria</taxon>
        <taxon>Pseudomonadati</taxon>
        <taxon>Pseudomonadota</taxon>
        <taxon>Gammaproteobacteria</taxon>
        <taxon>Alteromonadales</taxon>
        <taxon>Alteromonadaceae</taxon>
        <taxon>Bowmanella</taxon>
    </lineage>
</organism>
<dbReference type="RefSeq" id="WP_343841724.1">
    <property type="nucleotide sequence ID" value="NZ_BAAAEI010000006.1"/>
</dbReference>
<evidence type="ECO:0000256" key="1">
    <source>
        <dbReference type="SAM" id="Phobius"/>
    </source>
</evidence>
<reference evidence="2 3" key="1">
    <citation type="journal article" date="2019" name="Int. J. Syst. Evol. Microbiol.">
        <title>The Global Catalogue of Microorganisms (GCM) 10K type strain sequencing project: providing services to taxonomists for standard genome sequencing and annotation.</title>
        <authorList>
            <consortium name="The Broad Institute Genomics Platform"/>
            <consortium name="The Broad Institute Genome Sequencing Center for Infectious Disease"/>
            <person name="Wu L."/>
            <person name="Ma J."/>
        </authorList>
    </citation>
    <scope>NUCLEOTIDE SEQUENCE [LARGE SCALE GENOMIC DNA]</scope>
    <source>
        <strain evidence="2 3">JCM 13378</strain>
    </source>
</reference>
<evidence type="ECO:0000313" key="2">
    <source>
        <dbReference type="EMBL" id="GAA0344811.1"/>
    </source>
</evidence>
<comment type="caution">
    <text evidence="2">The sequence shown here is derived from an EMBL/GenBank/DDBJ whole genome shotgun (WGS) entry which is preliminary data.</text>
</comment>
<dbReference type="Proteomes" id="UP001501757">
    <property type="component" value="Unassembled WGS sequence"/>
</dbReference>
<keyword evidence="1" id="KW-1133">Transmembrane helix</keyword>
<keyword evidence="1" id="KW-0812">Transmembrane</keyword>
<proteinExistence type="predicted"/>
<evidence type="ECO:0000313" key="3">
    <source>
        <dbReference type="Proteomes" id="UP001501757"/>
    </source>
</evidence>
<name>A0ABN0WRF9_9ALTE</name>
<sequence length="201" mass="22551">MTVQDEKQLTALYQMLGKESSPAKLDSKILAMAEANLSDRSDTQMNITNRPTFGRKWRWPLSGLVTVLLVSVIMVHQYFSPLQKIPPHMESAQPASPGFMQMPALIREQDPVESKRQRFSDVEAEAQSAGDVNLHEDMHANTAEIIQNAAQWRIQLQAIDKLLSDGKTEEARTALTKLVSQSPSVAAHLSDRHLQLLDRPR</sequence>
<feature type="transmembrane region" description="Helical" evidence="1">
    <location>
        <begin position="59"/>
        <end position="79"/>
    </location>
</feature>
<gene>
    <name evidence="2" type="ORF">GCM10009092_06590</name>
</gene>
<keyword evidence="1" id="KW-0472">Membrane</keyword>
<accession>A0ABN0WRF9</accession>
<evidence type="ECO:0008006" key="4">
    <source>
        <dbReference type="Google" id="ProtNLM"/>
    </source>
</evidence>
<keyword evidence="3" id="KW-1185">Reference proteome</keyword>
<protein>
    <recommendedName>
        <fullName evidence="4">Anti sigma-E protein RseA N-terminal domain-containing protein</fullName>
    </recommendedName>
</protein>
<dbReference type="EMBL" id="BAAAEI010000006">
    <property type="protein sequence ID" value="GAA0344811.1"/>
    <property type="molecule type" value="Genomic_DNA"/>
</dbReference>